<reference evidence="4" key="1">
    <citation type="journal article" date="2012" name="Nature">
        <title>The tomato genome sequence provides insights into fleshy fruit evolution.</title>
        <authorList>
            <consortium name="Tomato Genome Consortium"/>
        </authorList>
    </citation>
    <scope>NUCLEOTIDE SEQUENCE [LARGE SCALE GENOMIC DNA]</scope>
    <source>
        <strain evidence="4">cv. Heinz 1706</strain>
    </source>
</reference>
<dbReference type="CDD" id="cd00917">
    <property type="entry name" value="PG-PI_TP"/>
    <property type="match status" value="1"/>
</dbReference>
<dbReference type="FunCoup" id="A0A3Q7E8A8">
    <property type="interactions" value="347"/>
</dbReference>
<protein>
    <recommendedName>
        <fullName evidence="3">MD-2-related lipid-recognition domain-containing protein</fullName>
    </recommendedName>
</protein>
<proteinExistence type="predicted"/>
<dbReference type="InterPro" id="IPR014756">
    <property type="entry name" value="Ig_E-set"/>
</dbReference>
<dbReference type="GO" id="GO:0015918">
    <property type="term" value="P:sterol transport"/>
    <property type="evidence" value="ECO:0000318"/>
    <property type="project" value="GO_Central"/>
</dbReference>
<feature type="chain" id="PRO_5018602739" description="MD-2-related lipid-recognition domain-containing protein" evidence="2">
    <location>
        <begin position="26"/>
        <end position="159"/>
    </location>
</feature>
<dbReference type="InParanoid" id="A0A3Q7E8A8"/>
<dbReference type="Gramene" id="Solyc01g006900.3.1">
    <property type="protein sequence ID" value="Solyc01g006900.3.1"/>
    <property type="gene ID" value="Solyc01g006900.3"/>
</dbReference>
<evidence type="ECO:0000313" key="4">
    <source>
        <dbReference type="EnsemblPlants" id="Solyc01g006900.3.1"/>
    </source>
</evidence>
<dbReference type="Proteomes" id="UP000004994">
    <property type="component" value="Chromosome 1"/>
</dbReference>
<dbReference type="PANTHER" id="PTHR11306:SF63">
    <property type="entry name" value="PHOSPHATIDYLGLYCEROL_PHOSPHATIDYLINOSITOL TRANSFER PROTEIN DDB_G0282179"/>
    <property type="match status" value="1"/>
</dbReference>
<dbReference type="STRING" id="4081.A0A3Q7E8A8"/>
<dbReference type="InterPro" id="IPR003172">
    <property type="entry name" value="ML_dom"/>
</dbReference>
<sequence length="159" mass="17537">MAMAAMKLFITLLFLLCLVSSLTSAKSTDFDYCNKKANYDVKVSQIDITPYPIKGGRTTTFSITAETGRNLTGGKLEIDVKYFFLNVHHEDIDLCKETSCPASGDFVISHSQELPGFTPPGSYTLTMKMVDEKNKQLSCITFSFSISLFDESEALSASI</sequence>
<keyword evidence="5" id="KW-1185">Reference proteome</keyword>
<gene>
    <name evidence="4" type="primary">LOC101249001</name>
</gene>
<dbReference type="Pfam" id="PF02221">
    <property type="entry name" value="E1_DerP2_DerF2"/>
    <property type="match status" value="1"/>
</dbReference>
<evidence type="ECO:0000259" key="3">
    <source>
        <dbReference type="SMART" id="SM00737"/>
    </source>
</evidence>
<dbReference type="RefSeq" id="XP_004228716.2">
    <property type="nucleotide sequence ID" value="XM_004228668.5"/>
</dbReference>
<dbReference type="GO" id="GO:0032366">
    <property type="term" value="P:intracellular sterol transport"/>
    <property type="evidence" value="ECO:0007669"/>
    <property type="project" value="InterPro"/>
</dbReference>
<organism evidence="4">
    <name type="scientific">Solanum lycopersicum</name>
    <name type="common">Tomato</name>
    <name type="synonym">Lycopersicon esculentum</name>
    <dbReference type="NCBI Taxonomy" id="4081"/>
    <lineage>
        <taxon>Eukaryota</taxon>
        <taxon>Viridiplantae</taxon>
        <taxon>Streptophyta</taxon>
        <taxon>Embryophyta</taxon>
        <taxon>Tracheophyta</taxon>
        <taxon>Spermatophyta</taxon>
        <taxon>Magnoliopsida</taxon>
        <taxon>eudicotyledons</taxon>
        <taxon>Gunneridae</taxon>
        <taxon>Pentapetalae</taxon>
        <taxon>asterids</taxon>
        <taxon>lamiids</taxon>
        <taxon>Solanales</taxon>
        <taxon>Solanaceae</taxon>
        <taxon>Solanoideae</taxon>
        <taxon>Solaneae</taxon>
        <taxon>Solanum</taxon>
        <taxon>Solanum subgen. Lycopersicon</taxon>
    </lineage>
</organism>
<reference evidence="4" key="2">
    <citation type="submission" date="2019-01" db="UniProtKB">
        <authorList>
            <consortium name="EnsemblPlants"/>
        </authorList>
    </citation>
    <scope>IDENTIFICATION</scope>
    <source>
        <strain evidence="4">cv. Heinz 1706</strain>
    </source>
</reference>
<keyword evidence="1 2" id="KW-0732">Signal</keyword>
<dbReference type="KEGG" id="sly:101249001"/>
<dbReference type="InterPro" id="IPR039670">
    <property type="entry name" value="NPC2-like"/>
</dbReference>
<name>A0A3Q7E8A8_SOLLC</name>
<feature type="signal peptide" evidence="2">
    <location>
        <begin position="1"/>
        <end position="25"/>
    </location>
</feature>
<dbReference type="OMA" id="HIYQETH"/>
<evidence type="ECO:0000256" key="1">
    <source>
        <dbReference type="ARBA" id="ARBA00022729"/>
    </source>
</evidence>
<dbReference type="GO" id="GO:0032934">
    <property type="term" value="F:sterol binding"/>
    <property type="evidence" value="ECO:0000318"/>
    <property type="project" value="GO_Central"/>
</dbReference>
<accession>A0A3Q7E8A8</accession>
<dbReference type="EnsemblPlants" id="Solyc01g006900.3.1">
    <property type="protein sequence ID" value="Solyc01g006900.3.1"/>
    <property type="gene ID" value="Solyc01g006900.3"/>
</dbReference>
<dbReference type="FunFam" id="2.60.40.770:FF:000002">
    <property type="entry name" value="putative phosphatidylglycerol/phosphatidylinositol transfer protein DDB_G0282179"/>
    <property type="match status" value="1"/>
</dbReference>
<dbReference type="SUPFAM" id="SSF81296">
    <property type="entry name" value="E set domains"/>
    <property type="match status" value="1"/>
</dbReference>
<feature type="domain" description="MD-2-related lipid-recognition" evidence="3">
    <location>
        <begin position="30"/>
        <end position="144"/>
    </location>
</feature>
<dbReference type="PANTHER" id="PTHR11306">
    <property type="entry name" value="NIEMANN PICK TYPE C2 PROTEIN NPC2-RELATED"/>
    <property type="match status" value="1"/>
</dbReference>
<dbReference type="SMART" id="SM00737">
    <property type="entry name" value="ML"/>
    <property type="match status" value="1"/>
</dbReference>
<dbReference type="AlphaFoldDB" id="A0A3Q7E8A8"/>
<dbReference type="Gene3D" id="2.60.40.770">
    <property type="match status" value="1"/>
</dbReference>
<dbReference type="GeneID" id="101249001"/>
<dbReference type="OrthoDB" id="6409159at2759"/>
<dbReference type="InterPro" id="IPR033917">
    <property type="entry name" value="ML_PG-PI_TP"/>
</dbReference>
<evidence type="ECO:0000313" key="5">
    <source>
        <dbReference type="Proteomes" id="UP000004994"/>
    </source>
</evidence>
<evidence type="ECO:0000256" key="2">
    <source>
        <dbReference type="SAM" id="SignalP"/>
    </source>
</evidence>
<dbReference type="PaxDb" id="4081-Solyc01g006900.2.1"/>